<accession>A0A8H4T4Y8</accession>
<evidence type="ECO:0000313" key="7">
    <source>
        <dbReference type="Proteomes" id="UP000622797"/>
    </source>
</evidence>
<dbReference type="OrthoDB" id="73465at2759"/>
<sequence>MKSSHSPAFKRFLSDFTLGFSDGLTVPFALTAGLSSLGKTDTVITGGLAELCAGSISMGIGGYLAALDECTPCQSDATDIEEVQGMLNNDGNSVSDSTVDDLEKTHIQAEELVRQHLEPLGLPSSTVSTILKIFQKQCFTPLRANSTITDDIRAFHITWLYYWWHHSSSTILLLEHRRHGLTMERLFLSTGIVQFWGGQELDHQNRRRHIEFLRCERAANVGIRCGGSWSGGCVRNLGWG</sequence>
<dbReference type="EMBL" id="JABEXW010000916">
    <property type="protein sequence ID" value="KAF4951457.1"/>
    <property type="molecule type" value="Genomic_DNA"/>
</dbReference>
<evidence type="ECO:0000313" key="6">
    <source>
        <dbReference type="EMBL" id="KAF4951457.1"/>
    </source>
</evidence>
<keyword evidence="3" id="KW-0812">Transmembrane</keyword>
<comment type="caution">
    <text evidence="6">The sequence shown here is derived from an EMBL/GenBank/DDBJ whole genome shotgun (WGS) entry which is preliminary data.</text>
</comment>
<proteinExistence type="inferred from homology"/>
<evidence type="ECO:0000256" key="2">
    <source>
        <dbReference type="ARBA" id="ARBA00007049"/>
    </source>
</evidence>
<reference evidence="6" key="2">
    <citation type="submission" date="2020-05" db="EMBL/GenBank/DDBJ databases">
        <authorList>
            <person name="Kim H.-S."/>
            <person name="Proctor R.H."/>
            <person name="Brown D.W."/>
        </authorList>
    </citation>
    <scope>NUCLEOTIDE SEQUENCE</scope>
    <source>
        <strain evidence="6">NRRL 20472</strain>
    </source>
</reference>
<dbReference type="GO" id="GO:0012505">
    <property type="term" value="C:endomembrane system"/>
    <property type="evidence" value="ECO:0007669"/>
    <property type="project" value="UniProtKB-SubCell"/>
</dbReference>
<evidence type="ECO:0000256" key="5">
    <source>
        <dbReference type="ARBA" id="ARBA00023136"/>
    </source>
</evidence>
<evidence type="ECO:0000256" key="4">
    <source>
        <dbReference type="ARBA" id="ARBA00022989"/>
    </source>
</evidence>
<dbReference type="Proteomes" id="UP000622797">
    <property type="component" value="Unassembled WGS sequence"/>
</dbReference>
<name>A0A8H4T4Y8_9HYPO</name>
<organism evidence="6 7">
    <name type="scientific">Fusarium sarcochroum</name>
    <dbReference type="NCBI Taxonomy" id="1208366"/>
    <lineage>
        <taxon>Eukaryota</taxon>
        <taxon>Fungi</taxon>
        <taxon>Dikarya</taxon>
        <taxon>Ascomycota</taxon>
        <taxon>Pezizomycotina</taxon>
        <taxon>Sordariomycetes</taxon>
        <taxon>Hypocreomycetidae</taxon>
        <taxon>Hypocreales</taxon>
        <taxon>Nectriaceae</taxon>
        <taxon>Fusarium</taxon>
        <taxon>Fusarium lateritium species complex</taxon>
    </lineage>
</organism>
<dbReference type="InterPro" id="IPR008217">
    <property type="entry name" value="Ccc1_fam"/>
</dbReference>
<dbReference type="GO" id="GO:0030026">
    <property type="term" value="P:intracellular manganese ion homeostasis"/>
    <property type="evidence" value="ECO:0007669"/>
    <property type="project" value="InterPro"/>
</dbReference>
<comment type="subcellular location">
    <subcellularLocation>
        <location evidence="1">Endomembrane system</location>
        <topology evidence="1">Multi-pass membrane protein</topology>
    </subcellularLocation>
</comment>
<dbReference type="AlphaFoldDB" id="A0A8H4T4Y8"/>
<keyword evidence="7" id="KW-1185">Reference proteome</keyword>
<keyword evidence="4" id="KW-1133">Transmembrane helix</keyword>
<comment type="similarity">
    <text evidence="2">Belongs to the CCC1 family.</text>
</comment>
<protein>
    <submittedName>
        <fullName evidence="6">Uncharacterized protein</fullName>
    </submittedName>
</protein>
<evidence type="ECO:0000256" key="1">
    <source>
        <dbReference type="ARBA" id="ARBA00004127"/>
    </source>
</evidence>
<dbReference type="GO" id="GO:0005384">
    <property type="term" value="F:manganese ion transmembrane transporter activity"/>
    <property type="evidence" value="ECO:0007669"/>
    <property type="project" value="InterPro"/>
</dbReference>
<evidence type="ECO:0000256" key="3">
    <source>
        <dbReference type="ARBA" id="ARBA00022692"/>
    </source>
</evidence>
<reference evidence="6" key="1">
    <citation type="journal article" date="2020" name="BMC Genomics">
        <title>Correction to: Identification and distribution of gene clusters required for synthesis of sphingolipid metabolism inhibitors in diverse species of the filamentous fungus Fusarium.</title>
        <authorList>
            <person name="Kim H.S."/>
            <person name="Lohmar J.M."/>
            <person name="Busman M."/>
            <person name="Brown D.W."/>
            <person name="Naumann T.A."/>
            <person name="Divon H.H."/>
            <person name="Lysoe E."/>
            <person name="Uhlig S."/>
            <person name="Proctor R.H."/>
        </authorList>
    </citation>
    <scope>NUCLEOTIDE SEQUENCE</scope>
    <source>
        <strain evidence="6">NRRL 20472</strain>
    </source>
</reference>
<dbReference type="Pfam" id="PF01988">
    <property type="entry name" value="VIT1"/>
    <property type="match status" value="1"/>
</dbReference>
<gene>
    <name evidence="6" type="ORF">FSARC_12912</name>
</gene>
<keyword evidence="5" id="KW-0472">Membrane</keyword>